<dbReference type="AlphaFoldDB" id="A0A2Z3JNG3"/>
<dbReference type="KEGG" id="dez:DKM44_14675"/>
<feature type="domain" description="HD" evidence="1">
    <location>
        <begin position="21"/>
        <end position="110"/>
    </location>
</feature>
<evidence type="ECO:0000313" key="3">
    <source>
        <dbReference type="Proteomes" id="UP000245368"/>
    </source>
</evidence>
<keyword evidence="3" id="KW-1185">Reference proteome</keyword>
<dbReference type="PANTHER" id="PTHR38659">
    <property type="entry name" value="METAL-DEPENDENT PHOSPHOHYDROLASE"/>
    <property type="match status" value="1"/>
</dbReference>
<dbReference type="InterPro" id="IPR006674">
    <property type="entry name" value="HD_domain"/>
</dbReference>
<keyword evidence="2" id="KW-0378">Hydrolase</keyword>
<dbReference type="OrthoDB" id="9801160at2"/>
<dbReference type="Proteomes" id="UP000245368">
    <property type="component" value="Chromosome"/>
</dbReference>
<dbReference type="RefSeq" id="WP_109828044.1">
    <property type="nucleotide sequence ID" value="NZ_CP029494.1"/>
</dbReference>
<gene>
    <name evidence="2" type="ORF">DKM44_14675</name>
</gene>
<organism evidence="2 3">
    <name type="scientific">Deinococcus irradiatisoli</name>
    <dbReference type="NCBI Taxonomy" id="2202254"/>
    <lineage>
        <taxon>Bacteria</taxon>
        <taxon>Thermotogati</taxon>
        <taxon>Deinococcota</taxon>
        <taxon>Deinococci</taxon>
        <taxon>Deinococcales</taxon>
        <taxon>Deinococcaceae</taxon>
        <taxon>Deinococcus</taxon>
    </lineage>
</organism>
<dbReference type="EMBL" id="CP029494">
    <property type="protein sequence ID" value="AWN24319.1"/>
    <property type="molecule type" value="Genomic_DNA"/>
</dbReference>
<dbReference type="Pfam" id="PF01966">
    <property type="entry name" value="HD"/>
    <property type="match status" value="1"/>
</dbReference>
<accession>A0A2Z3JNG3</accession>
<dbReference type="Gene3D" id="1.10.3210.10">
    <property type="entry name" value="Hypothetical protein af1432"/>
    <property type="match status" value="1"/>
</dbReference>
<reference evidence="2 3" key="1">
    <citation type="submission" date="2018-05" db="EMBL/GenBank/DDBJ databases">
        <title>Complete Genome Sequence of Deinococcus sp. strain 17bor-2.</title>
        <authorList>
            <person name="Srinivasan S."/>
        </authorList>
    </citation>
    <scope>NUCLEOTIDE SEQUENCE [LARGE SCALE GENOMIC DNA]</scope>
    <source>
        <strain evidence="2 3">17bor-2</strain>
    </source>
</reference>
<dbReference type="GO" id="GO:0016787">
    <property type="term" value="F:hydrolase activity"/>
    <property type="evidence" value="ECO:0007669"/>
    <property type="project" value="UniProtKB-KW"/>
</dbReference>
<name>A0A2Z3JNG3_9DEIO</name>
<evidence type="ECO:0000313" key="2">
    <source>
        <dbReference type="EMBL" id="AWN24319.1"/>
    </source>
</evidence>
<evidence type="ECO:0000259" key="1">
    <source>
        <dbReference type="Pfam" id="PF01966"/>
    </source>
</evidence>
<dbReference type="PANTHER" id="PTHR38659:SF1">
    <property type="entry name" value="METAL DEPENDENT PHOSPHOHYDROLASE"/>
    <property type="match status" value="1"/>
</dbReference>
<proteinExistence type="predicted"/>
<protein>
    <submittedName>
        <fullName evidence="2">HAD family hydrolase</fullName>
    </submittedName>
</protein>
<dbReference type="SUPFAM" id="SSF109604">
    <property type="entry name" value="HD-domain/PDEase-like"/>
    <property type="match status" value="1"/>
</dbReference>
<sequence>MQRGDAYELMLQFTPSESLRRHMLNVEAAMRFYAREWQEDEELYAVTGLLHDFDYELHPSEHPFWGVEYLRQHTDLGEDVLTAILGHATYSGVARDTKLARTLFAVDELTGLVQAAALVRPDKDVRQVELGSLKKRFKNKAFAAGVNREEVVQGAQELGVDLDTHMANVLKAMAGMEP</sequence>